<protein>
    <submittedName>
        <fullName evidence="1">Uncharacterized protein</fullName>
    </submittedName>
</protein>
<dbReference type="EMBL" id="CP020121">
    <property type="protein sequence ID" value="AQZ99605.1"/>
    <property type="molecule type" value="Genomic_DNA"/>
</dbReference>
<sequence length="71" mass="8431">MQDYVAKYINLLIDGSVIFRDVDMEKIIDSSQISEERKIRLLLGYKKKIDKLTNDLFNEFIKIMMNMQKGK</sequence>
<organism evidence="1 2">
    <name type="scientific">Comamonas kerstersii</name>
    <dbReference type="NCBI Taxonomy" id="225992"/>
    <lineage>
        <taxon>Bacteria</taxon>
        <taxon>Pseudomonadati</taxon>
        <taxon>Pseudomonadota</taxon>
        <taxon>Betaproteobacteria</taxon>
        <taxon>Burkholderiales</taxon>
        <taxon>Comamonadaceae</taxon>
        <taxon>Comamonas</taxon>
    </lineage>
</organism>
<evidence type="ECO:0000313" key="1">
    <source>
        <dbReference type="EMBL" id="AQZ99605.1"/>
    </source>
</evidence>
<dbReference type="KEGG" id="cke:B5M06_16495"/>
<proteinExistence type="predicted"/>
<reference evidence="1 2" key="1">
    <citation type="submission" date="2017-03" db="EMBL/GenBank/DDBJ databases">
        <title>Rapid Whole Genome Sequencing of Comamonas kerstersii Causing Continuous ambulatory Peritoneal Dialysis-Associated Peritonitis.</title>
        <authorList>
            <person name="Zheng B."/>
        </authorList>
    </citation>
    <scope>NUCLEOTIDE SEQUENCE [LARGE SCALE GENOMIC DNA]</scope>
    <source>
        <strain evidence="1 2">8943</strain>
    </source>
</reference>
<evidence type="ECO:0000313" key="2">
    <source>
        <dbReference type="Proteomes" id="UP000242792"/>
    </source>
</evidence>
<accession>A0A1V0BI45</accession>
<dbReference type="AlphaFoldDB" id="A0A1V0BI45"/>
<gene>
    <name evidence="1" type="ORF">B5M06_16495</name>
</gene>
<dbReference type="Proteomes" id="UP000242792">
    <property type="component" value="Chromosome"/>
</dbReference>
<name>A0A1V0BI45_9BURK</name>